<name>A0A7G3AMK8_LUTLO</name>
<dbReference type="AlphaFoldDB" id="A0A7G3AMK8"/>
<proteinExistence type="predicted"/>
<accession>A0A7G3AMK8</accession>
<organism evidence="1">
    <name type="scientific">Lutzomyia longipalpis</name>
    <name type="common">Sand fly</name>
    <dbReference type="NCBI Taxonomy" id="7200"/>
    <lineage>
        <taxon>Eukaryota</taxon>
        <taxon>Metazoa</taxon>
        <taxon>Ecdysozoa</taxon>
        <taxon>Arthropoda</taxon>
        <taxon>Hexapoda</taxon>
        <taxon>Insecta</taxon>
        <taxon>Pterygota</taxon>
        <taxon>Neoptera</taxon>
        <taxon>Endopterygota</taxon>
        <taxon>Diptera</taxon>
        <taxon>Nematocera</taxon>
        <taxon>Psychodoidea</taxon>
        <taxon>Psychodidae</taxon>
        <taxon>Lutzomyia</taxon>
        <taxon>Lutzomyia</taxon>
    </lineage>
</organism>
<protein>
    <submittedName>
        <fullName evidence="1">Putative secreted protein</fullName>
    </submittedName>
</protein>
<sequence>MRIGGTCVRSFVLRGTHCVTLTASHSTSTCSCSSSSESSSLTHVTTDNAILFNSKMFPVQKELIYCYYYYETSI</sequence>
<evidence type="ECO:0000313" key="1">
    <source>
        <dbReference type="EMBL" id="MBC1173048.1"/>
    </source>
</evidence>
<dbReference type="EMBL" id="GITU01004345">
    <property type="protein sequence ID" value="MBC1173048.1"/>
    <property type="molecule type" value="Transcribed_RNA"/>
</dbReference>
<reference evidence="1" key="1">
    <citation type="journal article" date="2020" name="BMC">
        <title>Leishmania infection induces a limited differential gene expression in the sand fly midgut.</title>
        <authorList>
            <person name="Coutinho-Abreu I.V."/>
            <person name="Serafim T.D."/>
            <person name="Meneses C."/>
            <person name="Kamhawi S."/>
            <person name="Oliveira F."/>
            <person name="Valenzuela J.G."/>
        </authorList>
    </citation>
    <scope>NUCLEOTIDE SEQUENCE</scope>
    <source>
        <strain evidence="1">Jacobina</strain>
        <tissue evidence="1">Midgut</tissue>
    </source>
</reference>
<dbReference type="PROSITE" id="PS51257">
    <property type="entry name" value="PROKAR_LIPOPROTEIN"/>
    <property type="match status" value="1"/>
</dbReference>